<gene>
    <name evidence="9" type="ORF">MHY01S_14470</name>
</gene>
<organism evidence="9 10">
    <name type="scientific">Meiothermus hypogaeus NBRC 106114</name>
    <dbReference type="NCBI Taxonomy" id="1227553"/>
    <lineage>
        <taxon>Bacteria</taxon>
        <taxon>Thermotogati</taxon>
        <taxon>Deinococcota</taxon>
        <taxon>Deinococci</taxon>
        <taxon>Thermales</taxon>
        <taxon>Thermaceae</taxon>
        <taxon>Meiothermus</taxon>
    </lineage>
</organism>
<evidence type="ECO:0000259" key="8">
    <source>
        <dbReference type="PROSITE" id="PS50928"/>
    </source>
</evidence>
<dbReference type="RefSeq" id="WP_119339556.1">
    <property type="nucleotide sequence ID" value="NZ_BJXL01000038.1"/>
</dbReference>
<dbReference type="Proteomes" id="UP000321197">
    <property type="component" value="Unassembled WGS sequence"/>
</dbReference>
<evidence type="ECO:0000313" key="9">
    <source>
        <dbReference type="EMBL" id="GEM83281.1"/>
    </source>
</evidence>
<dbReference type="PANTHER" id="PTHR30151:SF0">
    <property type="entry name" value="ABC TRANSPORTER PERMEASE PROTEIN MJ0413-RELATED"/>
    <property type="match status" value="1"/>
</dbReference>
<keyword evidence="2 7" id="KW-0813">Transport</keyword>
<keyword evidence="6 7" id="KW-0472">Membrane</keyword>
<dbReference type="PROSITE" id="PS50928">
    <property type="entry name" value="ABC_TM1"/>
    <property type="match status" value="1"/>
</dbReference>
<feature type="transmembrane region" description="Helical" evidence="7">
    <location>
        <begin position="17"/>
        <end position="35"/>
    </location>
</feature>
<comment type="subcellular location">
    <subcellularLocation>
        <location evidence="1 7">Cell membrane</location>
        <topology evidence="1 7">Multi-pass membrane protein</topology>
    </subcellularLocation>
</comment>
<reference evidence="9 10" key="1">
    <citation type="submission" date="2019-07" db="EMBL/GenBank/DDBJ databases">
        <title>Whole genome shotgun sequence of Meiothermus hypogaeus NBRC 106114.</title>
        <authorList>
            <person name="Hosoyama A."/>
            <person name="Uohara A."/>
            <person name="Ohji S."/>
            <person name="Ichikawa N."/>
        </authorList>
    </citation>
    <scope>NUCLEOTIDE SEQUENCE [LARGE SCALE GENOMIC DNA]</scope>
    <source>
        <strain evidence="9 10">NBRC 106114</strain>
    </source>
</reference>
<dbReference type="InterPro" id="IPR000515">
    <property type="entry name" value="MetI-like"/>
</dbReference>
<evidence type="ECO:0000256" key="7">
    <source>
        <dbReference type="RuleBase" id="RU363032"/>
    </source>
</evidence>
<evidence type="ECO:0000256" key="5">
    <source>
        <dbReference type="ARBA" id="ARBA00022989"/>
    </source>
</evidence>
<dbReference type="EMBL" id="BJXL01000038">
    <property type="protein sequence ID" value="GEM83281.1"/>
    <property type="molecule type" value="Genomic_DNA"/>
</dbReference>
<feature type="transmembrane region" description="Helical" evidence="7">
    <location>
        <begin position="47"/>
        <end position="68"/>
    </location>
</feature>
<name>A0A511R0Z2_9DEIN</name>
<evidence type="ECO:0000256" key="1">
    <source>
        <dbReference type="ARBA" id="ARBA00004651"/>
    </source>
</evidence>
<dbReference type="Gene3D" id="1.10.3720.10">
    <property type="entry name" value="MetI-like"/>
    <property type="match status" value="1"/>
</dbReference>
<feature type="transmembrane region" description="Helical" evidence="7">
    <location>
        <begin position="74"/>
        <end position="95"/>
    </location>
</feature>
<dbReference type="AlphaFoldDB" id="A0A511R0Z2"/>
<comment type="similarity">
    <text evidence="7">Belongs to the binding-protein-dependent transport system permease family.</text>
</comment>
<dbReference type="GO" id="GO:0055085">
    <property type="term" value="P:transmembrane transport"/>
    <property type="evidence" value="ECO:0007669"/>
    <property type="project" value="InterPro"/>
</dbReference>
<dbReference type="GO" id="GO:0005886">
    <property type="term" value="C:plasma membrane"/>
    <property type="evidence" value="ECO:0007669"/>
    <property type="project" value="UniProtKB-SubCell"/>
</dbReference>
<dbReference type="InterPro" id="IPR035906">
    <property type="entry name" value="MetI-like_sf"/>
</dbReference>
<accession>A0A511R0Z2</accession>
<keyword evidence="3" id="KW-1003">Cell membrane</keyword>
<feature type="domain" description="ABC transmembrane type-1" evidence="8">
    <location>
        <begin position="127"/>
        <end position="312"/>
    </location>
</feature>
<feature type="transmembrane region" description="Helical" evidence="7">
    <location>
        <begin position="245"/>
        <end position="268"/>
    </location>
</feature>
<evidence type="ECO:0000256" key="4">
    <source>
        <dbReference type="ARBA" id="ARBA00022692"/>
    </source>
</evidence>
<feature type="transmembrane region" description="Helical" evidence="7">
    <location>
        <begin position="289"/>
        <end position="311"/>
    </location>
</feature>
<evidence type="ECO:0000313" key="10">
    <source>
        <dbReference type="Proteomes" id="UP000321197"/>
    </source>
</evidence>
<feature type="transmembrane region" description="Helical" evidence="7">
    <location>
        <begin position="162"/>
        <end position="182"/>
    </location>
</feature>
<evidence type="ECO:0000256" key="6">
    <source>
        <dbReference type="ARBA" id="ARBA00023136"/>
    </source>
</evidence>
<comment type="caution">
    <text evidence="9">The sequence shown here is derived from an EMBL/GenBank/DDBJ whole genome shotgun (WGS) entry which is preliminary data.</text>
</comment>
<dbReference type="SUPFAM" id="SSF161098">
    <property type="entry name" value="MetI-like"/>
    <property type="match status" value="1"/>
</dbReference>
<protein>
    <recommendedName>
        <fullName evidence="8">ABC transmembrane type-1 domain-containing protein</fullName>
    </recommendedName>
</protein>
<dbReference type="PANTHER" id="PTHR30151">
    <property type="entry name" value="ALKANE SULFONATE ABC TRANSPORTER-RELATED, MEMBRANE SUBUNIT"/>
    <property type="match status" value="1"/>
</dbReference>
<evidence type="ECO:0000256" key="3">
    <source>
        <dbReference type="ARBA" id="ARBA00022475"/>
    </source>
</evidence>
<dbReference type="CDD" id="cd06261">
    <property type="entry name" value="TM_PBP2"/>
    <property type="match status" value="1"/>
</dbReference>
<feature type="transmembrane region" description="Helical" evidence="7">
    <location>
        <begin position="194"/>
        <end position="213"/>
    </location>
</feature>
<dbReference type="OrthoDB" id="9804353at2"/>
<dbReference type="Pfam" id="PF00528">
    <property type="entry name" value="BPD_transp_1"/>
    <property type="match status" value="1"/>
</dbReference>
<proteinExistence type="inferred from homology"/>
<keyword evidence="5 7" id="KW-1133">Transmembrane helix</keyword>
<keyword evidence="4 7" id="KW-0812">Transmembrane</keyword>
<sequence>MVVQPSKPALSRVLLDWMLLVLGFGLLLWFIAIWWNQSEPASDAQKLLIWGGFLLAALGIARVANQFVNTTNPVIGFTPAALTLLVVVVTAEALLRAYQVPPGLIPTPSRVLSTFFAVRDVLLQDAFQTVVLEALVGYLIGCGLGVITALLVSRYVFLERGLLPYATVFSSIPIVALAPVLVKMVGIDWQSKAVIVAITVFFPVVVNTFRGLTEVSPLSLDLMRSYAASEVQQYRWLRLPNALPFIFNALKLGTTLAMIGAIVGEFFGANGQGLGFRIQIEAGRFGFDIVWSAIIVASLIGIAWYNLVAWLERRLTGWHVSFR</sequence>
<feature type="transmembrane region" description="Helical" evidence="7">
    <location>
        <begin position="135"/>
        <end position="156"/>
    </location>
</feature>
<evidence type="ECO:0000256" key="2">
    <source>
        <dbReference type="ARBA" id="ARBA00022448"/>
    </source>
</evidence>